<dbReference type="InterPro" id="IPR029058">
    <property type="entry name" value="AB_hydrolase_fold"/>
</dbReference>
<feature type="region of interest" description="Disordered" evidence="1">
    <location>
        <begin position="39"/>
        <end position="58"/>
    </location>
</feature>
<reference evidence="2 3" key="1">
    <citation type="submission" date="2019-02" db="EMBL/GenBank/DDBJ databases">
        <title>Complete Genome Sequence of Desulfovibrio desulfuricans IC1, a Sulfonate Utilizing Anaerobe.</title>
        <authorList>
            <person name="Day L.A."/>
            <person name="De Leon K.B."/>
            <person name="Wall J.D."/>
        </authorList>
    </citation>
    <scope>NUCLEOTIDE SEQUENCE [LARGE SCALE GENOMIC DNA]</scope>
    <source>
        <strain evidence="2 3">IC1</strain>
    </source>
</reference>
<gene>
    <name evidence="2" type="ORF">DDIC_07165</name>
</gene>
<dbReference type="Gene3D" id="3.40.50.1820">
    <property type="entry name" value="alpha/beta hydrolase"/>
    <property type="match status" value="1"/>
</dbReference>
<protein>
    <submittedName>
        <fullName evidence="2">Uncharacterized protein</fullName>
    </submittedName>
</protein>
<evidence type="ECO:0000313" key="3">
    <source>
        <dbReference type="Proteomes" id="UP000297065"/>
    </source>
</evidence>
<dbReference type="InterPro" id="IPR046114">
    <property type="entry name" value="DUF6051"/>
</dbReference>
<sequence>MLYSKLVTLFSDGVSFSEDEVPLGDNLVVRNFSFHSPERQRVGPAHSQIAASATGSEVDEEIQENNNFRYHVMMPAQMKKARNVVIMLHGLNERYWTKYLPWAASVVEATGHAVVLFPLAFHMNRAPARWADPQRMAHLSRERKRALPDLTSSSFVNAAISARLCEQPERFIQSGLESYYDLINLVEMIKNGLHPAIDKDATIDFFTYSIGTLLGDLLMMANMSGYFSASRHISFCGGPVVSGLHPESKFILDSEAVGKLRECLLSTDRLEVLLSDNTEFEKAFRCMLDYGIGSSEREERLRCMGARRYVIALADDHVVMVNEIRNTFGEKEKNGIHVEIMQYTYKYRHEDPFPVLTKMYSNIDRQFQRTFDRICNFLKR</sequence>
<dbReference type="AlphaFoldDB" id="A0A4P7UJ30"/>
<dbReference type="SUPFAM" id="SSF53474">
    <property type="entry name" value="alpha/beta-Hydrolases"/>
    <property type="match status" value="1"/>
</dbReference>
<organism evidence="2 3">
    <name type="scientific">Desulfovibrio desulfuricans</name>
    <dbReference type="NCBI Taxonomy" id="876"/>
    <lineage>
        <taxon>Bacteria</taxon>
        <taxon>Pseudomonadati</taxon>
        <taxon>Thermodesulfobacteriota</taxon>
        <taxon>Desulfovibrionia</taxon>
        <taxon>Desulfovibrionales</taxon>
        <taxon>Desulfovibrionaceae</taxon>
        <taxon>Desulfovibrio</taxon>
    </lineage>
</organism>
<dbReference type="EMBL" id="CP036295">
    <property type="protein sequence ID" value="QCC85657.1"/>
    <property type="molecule type" value="Genomic_DNA"/>
</dbReference>
<dbReference type="Pfam" id="PF19519">
    <property type="entry name" value="DUF6051"/>
    <property type="match status" value="1"/>
</dbReference>
<dbReference type="OrthoDB" id="5521540at2"/>
<name>A0A4P7UJ30_DESDE</name>
<evidence type="ECO:0000313" key="2">
    <source>
        <dbReference type="EMBL" id="QCC85657.1"/>
    </source>
</evidence>
<accession>A0A4P7UJ30</accession>
<proteinExistence type="predicted"/>
<dbReference type="RefSeq" id="WP_136399805.1">
    <property type="nucleotide sequence ID" value="NZ_CP036295.1"/>
</dbReference>
<evidence type="ECO:0000256" key="1">
    <source>
        <dbReference type="SAM" id="MobiDB-lite"/>
    </source>
</evidence>
<dbReference type="Proteomes" id="UP000297065">
    <property type="component" value="Chromosome"/>
</dbReference>